<accession>A0A3B0U4J4</accession>
<sequence>MRLKSISLIILLLLNHLIWSQKATIDSVKTNNSIIVIQPISHASLIVTFNNKTILVDPSGNEKIYTNLKSPDIILITDIHGDHLNLKTLDTIDTSNTVFIVPEAVANKLPKKYSSQITILKNRQGIHRFNMFIKAIPMYNLPEDANSKHPKGRGNGYLLTIDNKRIYISGDTEDILEMRMLRNIDIAFICMNLPYTMDIKQAANAVLDFQPKIVYPYHYRGKNGYSDIAKFKKLVNTKNKNIEIRIRNWYPN</sequence>
<protein>
    <submittedName>
        <fullName evidence="1">Metal-dependent hydrolase</fullName>
    </submittedName>
</protein>
<reference evidence="1" key="1">
    <citation type="submission" date="2018-06" db="EMBL/GenBank/DDBJ databases">
        <authorList>
            <person name="Zhirakovskaya E."/>
        </authorList>
    </citation>
    <scope>NUCLEOTIDE SEQUENCE</scope>
</reference>
<dbReference type="InterPro" id="IPR036866">
    <property type="entry name" value="RibonucZ/Hydroxyglut_hydro"/>
</dbReference>
<dbReference type="Pfam" id="PF13483">
    <property type="entry name" value="Lactamase_B_3"/>
    <property type="match status" value="1"/>
</dbReference>
<gene>
    <name evidence="1" type="ORF">MNBD_BACTEROID04-331</name>
</gene>
<dbReference type="SUPFAM" id="SSF56281">
    <property type="entry name" value="Metallo-hydrolase/oxidoreductase"/>
    <property type="match status" value="1"/>
</dbReference>
<keyword evidence="1" id="KW-0378">Hydrolase</keyword>
<proteinExistence type="predicted"/>
<dbReference type="Gene3D" id="3.60.15.10">
    <property type="entry name" value="Ribonuclease Z/Hydroxyacylglutathione hydrolase-like"/>
    <property type="match status" value="1"/>
</dbReference>
<dbReference type="PANTHER" id="PTHR43546">
    <property type="entry name" value="UPF0173 METAL-DEPENDENT HYDROLASE MJ1163-RELATED"/>
    <property type="match status" value="1"/>
</dbReference>
<dbReference type="InterPro" id="IPR050114">
    <property type="entry name" value="UPF0173_UPF0282_UlaG_hydrolase"/>
</dbReference>
<name>A0A3B0U4J4_9ZZZZ</name>
<dbReference type="EMBL" id="UOER01000505">
    <property type="protein sequence ID" value="VAW25795.1"/>
    <property type="molecule type" value="Genomic_DNA"/>
</dbReference>
<organism evidence="1">
    <name type="scientific">hydrothermal vent metagenome</name>
    <dbReference type="NCBI Taxonomy" id="652676"/>
    <lineage>
        <taxon>unclassified sequences</taxon>
        <taxon>metagenomes</taxon>
        <taxon>ecological metagenomes</taxon>
    </lineage>
</organism>
<evidence type="ECO:0000313" key="1">
    <source>
        <dbReference type="EMBL" id="VAW25795.1"/>
    </source>
</evidence>
<dbReference type="GO" id="GO:0016787">
    <property type="term" value="F:hydrolase activity"/>
    <property type="evidence" value="ECO:0007669"/>
    <property type="project" value="UniProtKB-KW"/>
</dbReference>
<dbReference type="AlphaFoldDB" id="A0A3B0U4J4"/>
<dbReference type="PANTHER" id="PTHR43546:SF3">
    <property type="entry name" value="UPF0173 METAL-DEPENDENT HYDROLASE MJ1163"/>
    <property type="match status" value="1"/>
</dbReference>